<keyword evidence="8" id="KW-1185">Reference proteome</keyword>
<organism evidence="7 8">
    <name type="scientific">Xanthobacter oligotrophicus</name>
    <dbReference type="NCBI Taxonomy" id="2607286"/>
    <lineage>
        <taxon>Bacteria</taxon>
        <taxon>Pseudomonadati</taxon>
        <taxon>Pseudomonadota</taxon>
        <taxon>Alphaproteobacteria</taxon>
        <taxon>Hyphomicrobiales</taxon>
        <taxon>Xanthobacteraceae</taxon>
        <taxon>Xanthobacter</taxon>
    </lineage>
</organism>
<accession>A0ABW6ZYB0</accession>
<keyword evidence="3 5" id="KW-0067">ATP-binding</keyword>
<comment type="catalytic activity">
    <reaction evidence="5">
        <text>3'-dephospho-CoA + ATP = ADP + CoA + H(+)</text>
        <dbReference type="Rhea" id="RHEA:18245"/>
        <dbReference type="ChEBI" id="CHEBI:15378"/>
        <dbReference type="ChEBI" id="CHEBI:30616"/>
        <dbReference type="ChEBI" id="CHEBI:57287"/>
        <dbReference type="ChEBI" id="CHEBI:57328"/>
        <dbReference type="ChEBI" id="CHEBI:456216"/>
        <dbReference type="EC" id="2.7.1.24"/>
    </reaction>
</comment>
<sequence length="200" mass="20993">MWILGLTGSIGMGKSATAGLFRAMGVPVHDADASVHALYRGAAVEPVEAAFPGVTRDGAIDRAALGARVLADPEAMKRLETIVHPLVRAEEEAFLAKARGAGVRLVVLDIPLLFETGGAGRVDAVAVVSASKAVQRARVLERAGMTEEKFETIVAKQMPDAEKRRRAHFVIDTGRGFPAAAHQVAGIVRALSGPGRRVTG</sequence>
<keyword evidence="5" id="KW-0963">Cytoplasm</keyword>
<comment type="subcellular location">
    <subcellularLocation>
        <location evidence="5">Cytoplasm</location>
    </subcellularLocation>
</comment>
<dbReference type="PANTHER" id="PTHR10695">
    <property type="entry name" value="DEPHOSPHO-COA KINASE-RELATED"/>
    <property type="match status" value="1"/>
</dbReference>
<protein>
    <recommendedName>
        <fullName evidence="5 6">Dephospho-CoA kinase</fullName>
        <ecNumber evidence="5 6">2.7.1.24</ecNumber>
    </recommendedName>
    <alternativeName>
        <fullName evidence="5">Dephosphocoenzyme A kinase</fullName>
    </alternativeName>
</protein>
<evidence type="ECO:0000256" key="3">
    <source>
        <dbReference type="ARBA" id="ARBA00022840"/>
    </source>
</evidence>
<dbReference type="EC" id="2.7.1.24" evidence="5 6"/>
<dbReference type="NCBIfam" id="TIGR00152">
    <property type="entry name" value="dephospho-CoA kinase"/>
    <property type="match status" value="1"/>
</dbReference>
<comment type="similarity">
    <text evidence="1 5">Belongs to the CoaE family.</text>
</comment>
<evidence type="ECO:0000256" key="2">
    <source>
        <dbReference type="ARBA" id="ARBA00022741"/>
    </source>
</evidence>
<dbReference type="Proteomes" id="UP001604002">
    <property type="component" value="Unassembled WGS sequence"/>
</dbReference>
<evidence type="ECO:0000256" key="1">
    <source>
        <dbReference type="ARBA" id="ARBA00009018"/>
    </source>
</evidence>
<dbReference type="Pfam" id="PF01121">
    <property type="entry name" value="CoaE"/>
    <property type="match status" value="1"/>
</dbReference>
<dbReference type="GO" id="GO:0004140">
    <property type="term" value="F:dephospho-CoA kinase activity"/>
    <property type="evidence" value="ECO:0007669"/>
    <property type="project" value="UniProtKB-EC"/>
</dbReference>
<keyword evidence="5 7" id="KW-0418">Kinase</keyword>
<dbReference type="InterPro" id="IPR027417">
    <property type="entry name" value="P-loop_NTPase"/>
</dbReference>
<evidence type="ECO:0000256" key="4">
    <source>
        <dbReference type="ARBA" id="ARBA00022993"/>
    </source>
</evidence>
<gene>
    <name evidence="5 7" type="primary">coaE</name>
    <name evidence="7" type="ORF">V5F32_15750</name>
</gene>
<dbReference type="CDD" id="cd02022">
    <property type="entry name" value="DPCK"/>
    <property type="match status" value="1"/>
</dbReference>
<dbReference type="PANTHER" id="PTHR10695:SF46">
    <property type="entry name" value="BIFUNCTIONAL COENZYME A SYNTHASE-RELATED"/>
    <property type="match status" value="1"/>
</dbReference>
<dbReference type="EMBL" id="JBAFVH010000008">
    <property type="protein sequence ID" value="MFG1373628.1"/>
    <property type="molecule type" value="Genomic_DNA"/>
</dbReference>
<dbReference type="InterPro" id="IPR001977">
    <property type="entry name" value="Depp_CoAkinase"/>
</dbReference>
<keyword evidence="5 7" id="KW-0808">Transferase</keyword>
<keyword evidence="4 5" id="KW-0173">Coenzyme A biosynthesis</keyword>
<proteinExistence type="inferred from homology"/>
<dbReference type="RefSeq" id="WP_393993353.1">
    <property type="nucleotide sequence ID" value="NZ_JBAFVH010000008.1"/>
</dbReference>
<reference evidence="7 8" key="1">
    <citation type="submission" date="2024-02" db="EMBL/GenBank/DDBJ databases">
        <title>Expansion and revision of Xanthobacter and proposal of Roseixanthobacter gen. nov.</title>
        <authorList>
            <person name="Soltysiak M.P.M."/>
            <person name="Jalihal A."/>
            <person name="Ory A."/>
            <person name="Chrisophersen C."/>
            <person name="Lee A.D."/>
            <person name="Boulton J."/>
            <person name="Springer M."/>
        </authorList>
    </citation>
    <scope>NUCLEOTIDE SEQUENCE [LARGE SCALE GENOMIC DNA]</scope>
    <source>
        <strain evidence="7 8">23A</strain>
    </source>
</reference>
<evidence type="ECO:0000313" key="7">
    <source>
        <dbReference type="EMBL" id="MFG1373628.1"/>
    </source>
</evidence>
<name>A0ABW6ZYB0_9HYPH</name>
<dbReference type="SUPFAM" id="SSF52540">
    <property type="entry name" value="P-loop containing nucleoside triphosphate hydrolases"/>
    <property type="match status" value="1"/>
</dbReference>
<dbReference type="Gene3D" id="3.40.50.300">
    <property type="entry name" value="P-loop containing nucleotide triphosphate hydrolases"/>
    <property type="match status" value="1"/>
</dbReference>
<evidence type="ECO:0000256" key="6">
    <source>
        <dbReference type="NCBIfam" id="TIGR00152"/>
    </source>
</evidence>
<feature type="binding site" evidence="5">
    <location>
        <begin position="11"/>
        <end position="16"/>
    </location>
    <ligand>
        <name>ATP</name>
        <dbReference type="ChEBI" id="CHEBI:30616"/>
    </ligand>
</feature>
<comment type="caution">
    <text evidence="7">The sequence shown here is derived from an EMBL/GenBank/DDBJ whole genome shotgun (WGS) entry which is preliminary data.</text>
</comment>
<comment type="pathway">
    <text evidence="5">Cofactor biosynthesis; coenzyme A biosynthesis; CoA from (R)-pantothenate: step 5/5.</text>
</comment>
<evidence type="ECO:0000256" key="5">
    <source>
        <dbReference type="HAMAP-Rule" id="MF_00376"/>
    </source>
</evidence>
<dbReference type="HAMAP" id="MF_00376">
    <property type="entry name" value="Dephospho_CoA_kinase"/>
    <property type="match status" value="1"/>
</dbReference>
<dbReference type="PROSITE" id="PS51219">
    <property type="entry name" value="DPCK"/>
    <property type="match status" value="1"/>
</dbReference>
<comment type="function">
    <text evidence="5">Catalyzes the phosphorylation of the 3'-hydroxyl group of dephosphocoenzyme A to form coenzyme A.</text>
</comment>
<keyword evidence="2 5" id="KW-0547">Nucleotide-binding</keyword>
<evidence type="ECO:0000313" key="8">
    <source>
        <dbReference type="Proteomes" id="UP001604002"/>
    </source>
</evidence>